<sequence>MTKKVVSIQTLERRKKAVELRKAGLSYAKIGERLGIARQSAFAHVRHVLSELQAETAESAEQVRQIELERLDRATELCMRGIENGELAAIDRLIRIQERRARLLGLDAVERLDIGTQPLPSVIYCEPVSPAPRE</sequence>
<reference evidence="1 2" key="1">
    <citation type="submission" date="2016-09" db="EMBL/GenBank/DDBJ databases">
        <title>Acidihalobacter prosperus V6 (DSM14174).</title>
        <authorList>
            <person name="Khaleque H.N."/>
            <person name="Ramsay J.P."/>
            <person name="Murphy R.J.T."/>
            <person name="Kaksonen A.H."/>
            <person name="Boxall N.J."/>
            <person name="Watkin E.L.J."/>
        </authorList>
    </citation>
    <scope>NUCLEOTIDE SEQUENCE [LARGE SCALE GENOMIC DNA]</scope>
    <source>
        <strain evidence="1 2">V6</strain>
    </source>
</reference>
<dbReference type="Gene3D" id="1.10.10.10">
    <property type="entry name" value="Winged helix-like DNA-binding domain superfamily/Winged helix DNA-binding domain"/>
    <property type="match status" value="1"/>
</dbReference>
<dbReference type="InterPro" id="IPR036388">
    <property type="entry name" value="WH-like_DNA-bd_sf"/>
</dbReference>
<dbReference type="EMBL" id="CP017448">
    <property type="protein sequence ID" value="AOV16582.1"/>
    <property type="molecule type" value="Genomic_DNA"/>
</dbReference>
<keyword evidence="2" id="KW-1185">Reference proteome</keyword>
<dbReference type="AlphaFoldDB" id="A0A1D8K6H6"/>
<evidence type="ECO:0000313" key="1">
    <source>
        <dbReference type="EMBL" id="AOV16582.1"/>
    </source>
</evidence>
<dbReference type="RefSeq" id="WP_070072173.1">
    <property type="nucleotide sequence ID" value="NZ_CP017448.1"/>
</dbReference>
<name>A0A1D8K6H6_9GAMM</name>
<accession>A0A1D8K6H6</accession>
<protein>
    <submittedName>
        <fullName evidence="1">Uncharacterized protein</fullName>
    </submittedName>
</protein>
<gene>
    <name evidence="1" type="ORF">BJI67_05410</name>
</gene>
<organism evidence="1 2">
    <name type="scientific">Acidihalobacter aeolianus</name>
    <dbReference type="NCBI Taxonomy" id="2792603"/>
    <lineage>
        <taxon>Bacteria</taxon>
        <taxon>Pseudomonadati</taxon>
        <taxon>Pseudomonadota</taxon>
        <taxon>Gammaproteobacteria</taxon>
        <taxon>Chromatiales</taxon>
        <taxon>Ectothiorhodospiraceae</taxon>
        <taxon>Acidihalobacter</taxon>
    </lineage>
</organism>
<evidence type="ECO:0000313" key="2">
    <source>
        <dbReference type="Proteomes" id="UP000095342"/>
    </source>
</evidence>
<dbReference type="KEGG" id="aaeo:BJI67_05410"/>
<proteinExistence type="predicted"/>
<dbReference type="Proteomes" id="UP000095342">
    <property type="component" value="Chromosome"/>
</dbReference>